<dbReference type="GO" id="GO:0005666">
    <property type="term" value="C:RNA polymerase III complex"/>
    <property type="evidence" value="ECO:0007669"/>
    <property type="project" value="TreeGrafter"/>
</dbReference>
<dbReference type="InterPro" id="IPR036710">
    <property type="entry name" value="RNA_pol_Rpb5_N_sf"/>
</dbReference>
<evidence type="ECO:0000256" key="3">
    <source>
        <dbReference type="ARBA" id="ARBA00023242"/>
    </source>
</evidence>
<dbReference type="GO" id="GO:0003677">
    <property type="term" value="F:DNA binding"/>
    <property type="evidence" value="ECO:0007669"/>
    <property type="project" value="InterPro"/>
</dbReference>
<comment type="similarity">
    <text evidence="4">Belongs to the archaeal Rpo5/eukaryotic RPB5 RNA polymerase subunit family.</text>
</comment>
<dbReference type="OrthoDB" id="248779at2759"/>
<evidence type="ECO:0000256" key="1">
    <source>
        <dbReference type="ARBA" id="ARBA00004123"/>
    </source>
</evidence>
<dbReference type="GO" id="GO:0042797">
    <property type="term" value="P:tRNA transcription by RNA polymerase III"/>
    <property type="evidence" value="ECO:0007669"/>
    <property type="project" value="TreeGrafter"/>
</dbReference>
<dbReference type="GO" id="GO:0005665">
    <property type="term" value="C:RNA polymerase II, core complex"/>
    <property type="evidence" value="ECO:0007669"/>
    <property type="project" value="TreeGrafter"/>
</dbReference>
<dbReference type="SUPFAM" id="SSF53036">
    <property type="entry name" value="Eukaryotic RPB5 N-terminal domain"/>
    <property type="match status" value="1"/>
</dbReference>
<accession>A0A196SBM2</accession>
<dbReference type="PANTHER" id="PTHR10535">
    <property type="entry name" value="DNA-DIRECTED RNA POLYMERASES I, II, AND III SUBUNIT RPABC1"/>
    <property type="match status" value="1"/>
</dbReference>
<dbReference type="GO" id="GO:0005736">
    <property type="term" value="C:RNA polymerase I complex"/>
    <property type="evidence" value="ECO:0007669"/>
    <property type="project" value="TreeGrafter"/>
</dbReference>
<dbReference type="PIRSF" id="PIRSF000747">
    <property type="entry name" value="RPB5"/>
    <property type="match status" value="1"/>
</dbReference>
<dbReference type="Proteomes" id="UP000078348">
    <property type="component" value="Unassembled WGS sequence"/>
</dbReference>
<comment type="caution">
    <text evidence="7">The sequence shown here is derived from an EMBL/GenBank/DDBJ whole genome shotgun (WGS) entry which is preliminary data.</text>
</comment>
<dbReference type="Gene3D" id="3.40.1340.10">
    <property type="entry name" value="RNA polymerase, Rpb5, N-terminal domain"/>
    <property type="match status" value="1"/>
</dbReference>
<organism evidence="7 8">
    <name type="scientific">Blastocystis sp. subtype 1 (strain ATCC 50177 / NandII)</name>
    <dbReference type="NCBI Taxonomy" id="478820"/>
    <lineage>
        <taxon>Eukaryota</taxon>
        <taxon>Sar</taxon>
        <taxon>Stramenopiles</taxon>
        <taxon>Bigyra</taxon>
        <taxon>Opalozoa</taxon>
        <taxon>Opalinata</taxon>
        <taxon>Blastocystidae</taxon>
        <taxon>Blastocystis</taxon>
    </lineage>
</organism>
<dbReference type="InterPro" id="IPR035913">
    <property type="entry name" value="RPB5-like_sf"/>
</dbReference>
<keyword evidence="3" id="KW-0539">Nucleus</keyword>
<keyword evidence="8" id="KW-1185">Reference proteome</keyword>
<dbReference type="Pfam" id="PF01191">
    <property type="entry name" value="RNA_pol_Rpb5_C"/>
    <property type="match status" value="1"/>
</dbReference>
<dbReference type="STRING" id="478820.A0A196SBM2"/>
<dbReference type="EMBL" id="LXWW01000374">
    <property type="protein sequence ID" value="OAO13512.1"/>
    <property type="molecule type" value="Genomic_DNA"/>
</dbReference>
<comment type="subcellular location">
    <subcellularLocation>
        <location evidence="1">Nucleus</location>
    </subcellularLocation>
</comment>
<dbReference type="Pfam" id="PF03871">
    <property type="entry name" value="RNA_pol_Rpb5_N"/>
    <property type="match status" value="1"/>
</dbReference>
<feature type="domain" description="RNA polymerase subunit H/Rpb5 C-terminal" evidence="5">
    <location>
        <begin position="133"/>
        <end position="205"/>
    </location>
</feature>
<feature type="domain" description="RNA polymerase Rpb5 N-terminal" evidence="6">
    <location>
        <begin position="8"/>
        <end position="90"/>
    </location>
</feature>
<dbReference type="InterPro" id="IPR000783">
    <property type="entry name" value="RNA_pol_subH/Rpb5_C"/>
</dbReference>
<evidence type="ECO:0000313" key="7">
    <source>
        <dbReference type="EMBL" id="OAO13512.1"/>
    </source>
</evidence>
<sequence length="206" mass="23529">MEEQISSTEKIFVVRKNAIKMIMKRGFVLQPQDDMTEYDAFVRRFGEDPNYEELSVVGVKLSDKRDRVIVSFNNSSSLGVIAIKQLVEHMKEEDIASAVIVVKNKISNYARQACKKFEPVFHLDLFSENELLVDITEHFLVPQHILLSEKEKAALLERLSIPADKLPKISIDDPICHYYGFKEGQVIKIIRNSLSGGRSVAFRVVM</sequence>
<evidence type="ECO:0000256" key="4">
    <source>
        <dbReference type="ARBA" id="ARBA00025765"/>
    </source>
</evidence>
<dbReference type="GO" id="GO:0006366">
    <property type="term" value="P:transcription by RNA polymerase II"/>
    <property type="evidence" value="ECO:0007669"/>
    <property type="project" value="TreeGrafter"/>
</dbReference>
<dbReference type="GO" id="GO:0006362">
    <property type="term" value="P:transcription elongation by RNA polymerase I"/>
    <property type="evidence" value="ECO:0007669"/>
    <property type="project" value="TreeGrafter"/>
</dbReference>
<gene>
    <name evidence="7" type="ORF">AV274_4779</name>
</gene>
<dbReference type="GO" id="GO:0003899">
    <property type="term" value="F:DNA-directed RNA polymerase activity"/>
    <property type="evidence" value="ECO:0007669"/>
    <property type="project" value="InterPro"/>
</dbReference>
<reference evidence="7 8" key="1">
    <citation type="submission" date="2016-05" db="EMBL/GenBank/DDBJ databases">
        <title>Nuclear genome of Blastocystis sp. subtype 1 NandII.</title>
        <authorList>
            <person name="Gentekaki E."/>
            <person name="Curtis B."/>
            <person name="Stairs C."/>
            <person name="Eme L."/>
            <person name="Herman E."/>
            <person name="Klimes V."/>
            <person name="Arias M.C."/>
            <person name="Elias M."/>
            <person name="Hilliou F."/>
            <person name="Klute M."/>
            <person name="Malik S.-B."/>
            <person name="Pightling A."/>
            <person name="Rachubinski R."/>
            <person name="Salas D."/>
            <person name="Schlacht A."/>
            <person name="Suga H."/>
            <person name="Archibald J."/>
            <person name="Ball S.G."/>
            <person name="Clark G."/>
            <person name="Dacks J."/>
            <person name="Van Der Giezen M."/>
            <person name="Tsaousis A."/>
            <person name="Roger A."/>
        </authorList>
    </citation>
    <scope>NUCLEOTIDE SEQUENCE [LARGE SCALE GENOMIC DNA]</scope>
    <source>
        <strain evidence="8">ATCC 50177 / NandII</strain>
    </source>
</reference>
<evidence type="ECO:0000259" key="5">
    <source>
        <dbReference type="Pfam" id="PF01191"/>
    </source>
</evidence>
<evidence type="ECO:0000259" key="6">
    <source>
        <dbReference type="Pfam" id="PF03871"/>
    </source>
</evidence>
<dbReference type="FunFam" id="3.90.940.20:FF:000001">
    <property type="entry name" value="DNA-directed RNA polymerases I, II, and III subunit RPABC1"/>
    <property type="match status" value="1"/>
</dbReference>
<dbReference type="PANTHER" id="PTHR10535:SF0">
    <property type="entry name" value="DNA-DIRECTED RNA POLYMERASES I, II, AND III SUBUNIT RPABC1"/>
    <property type="match status" value="1"/>
</dbReference>
<dbReference type="HAMAP" id="MF_00025">
    <property type="entry name" value="RNApol_Rpo5_RPB5"/>
    <property type="match status" value="1"/>
</dbReference>
<dbReference type="Gene3D" id="3.90.940.20">
    <property type="entry name" value="RPB5-like RNA polymerase subunit"/>
    <property type="match status" value="1"/>
</dbReference>
<keyword evidence="2" id="KW-0804">Transcription</keyword>
<dbReference type="SUPFAM" id="SSF55287">
    <property type="entry name" value="RPB5-like RNA polymerase subunit"/>
    <property type="match status" value="1"/>
</dbReference>
<evidence type="ECO:0000313" key="8">
    <source>
        <dbReference type="Proteomes" id="UP000078348"/>
    </source>
</evidence>
<evidence type="ECO:0000256" key="2">
    <source>
        <dbReference type="ARBA" id="ARBA00023163"/>
    </source>
</evidence>
<name>A0A196SBM2_BLAHN</name>
<dbReference type="AlphaFoldDB" id="A0A196SBM2"/>
<dbReference type="InterPro" id="IPR014381">
    <property type="entry name" value="Arch_Rpo5/euc_Rpb5"/>
</dbReference>
<protein>
    <submittedName>
        <fullName evidence="7">DNAdirected RNA polymerase 1</fullName>
    </submittedName>
</protein>
<dbReference type="InterPro" id="IPR005571">
    <property type="entry name" value="RNA_pol_Rpb5_N"/>
</dbReference>
<proteinExistence type="inferred from homology"/>